<evidence type="ECO:0000256" key="1">
    <source>
        <dbReference type="ARBA" id="ARBA00023015"/>
    </source>
</evidence>
<dbReference type="AlphaFoldDB" id="V5FRF9"/>
<dbReference type="PROSITE" id="PS50048">
    <property type="entry name" value="ZN2_CY6_FUNGAL_2"/>
    <property type="match status" value="1"/>
</dbReference>
<accession>V5FRF9</accession>
<feature type="domain" description="Zn(2)-C6 fungal-type" evidence="5">
    <location>
        <begin position="9"/>
        <end position="37"/>
    </location>
</feature>
<dbReference type="InterPro" id="IPR036864">
    <property type="entry name" value="Zn2-C6_fun-type_DNA-bd_sf"/>
</dbReference>
<dbReference type="SUPFAM" id="SSF57701">
    <property type="entry name" value="Zn2/Cys6 DNA-binding domain"/>
    <property type="match status" value="1"/>
</dbReference>
<dbReference type="CDD" id="cd00067">
    <property type="entry name" value="GAL4"/>
    <property type="match status" value="1"/>
</dbReference>
<dbReference type="Gene3D" id="4.10.240.10">
    <property type="entry name" value="Zn(2)-C6 fungal-type DNA-binding domain"/>
    <property type="match status" value="1"/>
</dbReference>
<dbReference type="GO" id="GO:0008270">
    <property type="term" value="F:zinc ion binding"/>
    <property type="evidence" value="ECO:0007669"/>
    <property type="project" value="InterPro"/>
</dbReference>
<dbReference type="EMBL" id="BAUL01000096">
    <property type="protein sequence ID" value="GAD94598.1"/>
    <property type="molecule type" value="Genomic_DNA"/>
</dbReference>
<dbReference type="Pfam" id="PF00172">
    <property type="entry name" value="Zn_clus"/>
    <property type="match status" value="1"/>
</dbReference>
<evidence type="ECO:0000313" key="7">
    <source>
        <dbReference type="Proteomes" id="UP000018001"/>
    </source>
</evidence>
<comment type="caution">
    <text evidence="6">The sequence shown here is derived from an EMBL/GenBank/DDBJ whole genome shotgun (WGS) entry which is preliminary data.</text>
</comment>
<evidence type="ECO:0000259" key="5">
    <source>
        <dbReference type="PROSITE" id="PS50048"/>
    </source>
</evidence>
<dbReference type="InterPro" id="IPR001138">
    <property type="entry name" value="Zn2Cys6_DnaBD"/>
</dbReference>
<dbReference type="GO" id="GO:0000981">
    <property type="term" value="F:DNA-binding transcription factor activity, RNA polymerase II-specific"/>
    <property type="evidence" value="ECO:0007669"/>
    <property type="project" value="InterPro"/>
</dbReference>
<keyword evidence="7" id="KW-1185">Reference proteome</keyword>
<keyword evidence="2" id="KW-0238">DNA-binding</keyword>
<protein>
    <submittedName>
        <fullName evidence="6">C6 zinc finger domain protein</fullName>
    </submittedName>
</protein>
<keyword evidence="3" id="KW-0804">Transcription</keyword>
<evidence type="ECO:0000256" key="2">
    <source>
        <dbReference type="ARBA" id="ARBA00023125"/>
    </source>
</evidence>
<reference evidence="7" key="1">
    <citation type="journal article" date="2014" name="Genome Announc.">
        <title>Draft genome sequence of the formaldehyde-resistant fungus Byssochlamys spectabilis No. 5 (anamorph Paecilomyces variotii No. 5) (NBRC109023).</title>
        <authorList>
            <person name="Oka T."/>
            <person name="Ekino K."/>
            <person name="Fukuda K."/>
            <person name="Nomura Y."/>
        </authorList>
    </citation>
    <scope>NUCLEOTIDE SEQUENCE [LARGE SCALE GENOMIC DNA]</scope>
    <source>
        <strain evidence="7">No. 5 / NBRC 109023</strain>
    </source>
</reference>
<dbReference type="PANTHER" id="PTHR38111">
    <property type="entry name" value="ZN(2)-C6 FUNGAL-TYPE DOMAIN-CONTAINING PROTEIN-RELATED"/>
    <property type="match status" value="1"/>
</dbReference>
<gene>
    <name evidence="6" type="ORF">PVAR5_3226</name>
</gene>
<name>V5FRF9_BYSSN</name>
<dbReference type="PANTHER" id="PTHR38111:SF5">
    <property type="entry name" value="TRANSCRIPTION FACTOR DOMAIN-CONTAINING PROTEIN"/>
    <property type="match status" value="1"/>
</dbReference>
<dbReference type="eggNOG" id="ENOG502SNE1">
    <property type="taxonomic scope" value="Eukaryota"/>
</dbReference>
<evidence type="ECO:0000313" key="6">
    <source>
        <dbReference type="EMBL" id="GAD94598.1"/>
    </source>
</evidence>
<keyword evidence="1" id="KW-0805">Transcription regulation</keyword>
<dbReference type="Proteomes" id="UP000018001">
    <property type="component" value="Unassembled WGS sequence"/>
</dbReference>
<keyword evidence="4" id="KW-0539">Nucleus</keyword>
<sequence length="448" mass="50137">MVGVPRSKACLLCLQRRVKCDELRPGCTQCQKYGVICPGYNKSLKFQDQGPLLRRRFGSRAGSNQHSARIFQSSIDEQVAPSLVSKSMSKQQPSVFRDFVLTAFPRWFGLNKYRVHVTWVSYVSEQLGKHPALDASIYCITCAFMGHSRSDSRLKESSFEMYSKALSILKESAKDGTLLCSRENISTSMLLTMFEAYTATNNDSWARHASGTSMMMSLRGAENHHYGFDRCLYLSFRSFLVAQAFVEGKPCIFEKPEWQNLIDQIRKEDMADPRVDEPISVFIDISDRLFMEIVKFPGLLSEARSIVSSRERGAYEKKDLMARMLNAREVTNILAADMRNALAAHGYLSRGGSRAPFIGPVPSTFPEEFANSLLRGTDMALSVLDLQLADLATEGLPDLPVHRPFQMISNLAGGESNTSPETAGPQRVNEWLDKVASSMGMEGMRIIL</sequence>
<dbReference type="InParanoid" id="V5FRF9"/>
<dbReference type="InterPro" id="IPR053178">
    <property type="entry name" value="Osmoadaptation_assoc"/>
</dbReference>
<evidence type="ECO:0000256" key="4">
    <source>
        <dbReference type="ARBA" id="ARBA00023242"/>
    </source>
</evidence>
<dbReference type="HOGENOM" id="CLU_021599_3_0_1"/>
<dbReference type="GO" id="GO:0003677">
    <property type="term" value="F:DNA binding"/>
    <property type="evidence" value="ECO:0007669"/>
    <property type="project" value="UniProtKB-KW"/>
</dbReference>
<organism evidence="6 7">
    <name type="scientific">Byssochlamys spectabilis (strain No. 5 / NBRC 109023)</name>
    <name type="common">Paecilomyces variotii</name>
    <dbReference type="NCBI Taxonomy" id="1356009"/>
    <lineage>
        <taxon>Eukaryota</taxon>
        <taxon>Fungi</taxon>
        <taxon>Dikarya</taxon>
        <taxon>Ascomycota</taxon>
        <taxon>Pezizomycotina</taxon>
        <taxon>Eurotiomycetes</taxon>
        <taxon>Eurotiomycetidae</taxon>
        <taxon>Eurotiales</taxon>
        <taxon>Thermoascaceae</taxon>
        <taxon>Paecilomyces</taxon>
    </lineage>
</organism>
<dbReference type="SMART" id="SM00066">
    <property type="entry name" value="GAL4"/>
    <property type="match status" value="1"/>
</dbReference>
<dbReference type="OrthoDB" id="5126878at2759"/>
<evidence type="ECO:0000256" key="3">
    <source>
        <dbReference type="ARBA" id="ARBA00023163"/>
    </source>
</evidence>
<proteinExistence type="predicted"/>